<organism evidence="2 3">
    <name type="scientific">Colletotrichum zoysiae</name>
    <dbReference type="NCBI Taxonomy" id="1216348"/>
    <lineage>
        <taxon>Eukaryota</taxon>
        <taxon>Fungi</taxon>
        <taxon>Dikarya</taxon>
        <taxon>Ascomycota</taxon>
        <taxon>Pezizomycotina</taxon>
        <taxon>Sordariomycetes</taxon>
        <taxon>Hypocreomycetidae</taxon>
        <taxon>Glomerellales</taxon>
        <taxon>Glomerellaceae</taxon>
        <taxon>Colletotrichum</taxon>
        <taxon>Colletotrichum graminicola species complex</taxon>
    </lineage>
</organism>
<sequence>MSPFCPHLILAFLLPPLFSTCTMYLRRFVPTCLRILAIGRLTPCTCPSLIGGQRCGLRKRCRDPESSWTGTTYLPTLGRL</sequence>
<name>A0AAD9LU32_9PEZI</name>
<keyword evidence="1" id="KW-0732">Signal</keyword>
<evidence type="ECO:0000313" key="2">
    <source>
        <dbReference type="EMBL" id="KAK2020457.1"/>
    </source>
</evidence>
<feature type="chain" id="PRO_5042041860" description="Secreted protein" evidence="1">
    <location>
        <begin position="20"/>
        <end position="80"/>
    </location>
</feature>
<evidence type="ECO:0000313" key="3">
    <source>
        <dbReference type="Proteomes" id="UP001232148"/>
    </source>
</evidence>
<proteinExistence type="predicted"/>
<comment type="caution">
    <text evidence="2">The sequence shown here is derived from an EMBL/GenBank/DDBJ whole genome shotgun (WGS) entry which is preliminary data.</text>
</comment>
<dbReference type="Proteomes" id="UP001232148">
    <property type="component" value="Unassembled WGS sequence"/>
</dbReference>
<reference evidence="2" key="1">
    <citation type="submission" date="2021-06" db="EMBL/GenBank/DDBJ databases">
        <title>Comparative genomics, transcriptomics and evolutionary studies reveal genomic signatures of adaptation to plant cell wall in hemibiotrophic fungi.</title>
        <authorList>
            <consortium name="DOE Joint Genome Institute"/>
            <person name="Baroncelli R."/>
            <person name="Diaz J.F."/>
            <person name="Benocci T."/>
            <person name="Peng M."/>
            <person name="Battaglia E."/>
            <person name="Haridas S."/>
            <person name="Andreopoulos W."/>
            <person name="Labutti K."/>
            <person name="Pangilinan J."/>
            <person name="Floch G.L."/>
            <person name="Makela M.R."/>
            <person name="Henrissat B."/>
            <person name="Grigoriev I.V."/>
            <person name="Crouch J.A."/>
            <person name="De Vries R.P."/>
            <person name="Sukno S.A."/>
            <person name="Thon M.R."/>
        </authorList>
    </citation>
    <scope>NUCLEOTIDE SEQUENCE</scope>
    <source>
        <strain evidence="2">MAFF235873</strain>
    </source>
</reference>
<gene>
    <name evidence="2" type="ORF">LX32DRAFT_647374</name>
</gene>
<protein>
    <recommendedName>
        <fullName evidence="4">Secreted protein</fullName>
    </recommendedName>
</protein>
<dbReference type="AlphaFoldDB" id="A0AAD9LU32"/>
<accession>A0AAD9LU32</accession>
<dbReference type="EMBL" id="MU843246">
    <property type="protein sequence ID" value="KAK2020457.1"/>
    <property type="molecule type" value="Genomic_DNA"/>
</dbReference>
<feature type="non-terminal residue" evidence="2">
    <location>
        <position position="80"/>
    </location>
</feature>
<keyword evidence="3" id="KW-1185">Reference proteome</keyword>
<evidence type="ECO:0008006" key="4">
    <source>
        <dbReference type="Google" id="ProtNLM"/>
    </source>
</evidence>
<evidence type="ECO:0000256" key="1">
    <source>
        <dbReference type="SAM" id="SignalP"/>
    </source>
</evidence>
<feature type="signal peptide" evidence="1">
    <location>
        <begin position="1"/>
        <end position="19"/>
    </location>
</feature>